<organism evidence="2 3">
    <name type="scientific">Phialocephala subalpina</name>
    <dbReference type="NCBI Taxonomy" id="576137"/>
    <lineage>
        <taxon>Eukaryota</taxon>
        <taxon>Fungi</taxon>
        <taxon>Dikarya</taxon>
        <taxon>Ascomycota</taxon>
        <taxon>Pezizomycotina</taxon>
        <taxon>Leotiomycetes</taxon>
        <taxon>Helotiales</taxon>
        <taxon>Mollisiaceae</taxon>
        <taxon>Phialocephala</taxon>
        <taxon>Phialocephala fortinii species complex</taxon>
    </lineage>
</organism>
<dbReference type="EMBL" id="FJOG01000001">
    <property type="protein sequence ID" value="CZR51174.1"/>
    <property type="molecule type" value="Genomic_DNA"/>
</dbReference>
<accession>A0A1L7WEJ5</accession>
<dbReference type="Proteomes" id="UP000184330">
    <property type="component" value="Unassembled WGS sequence"/>
</dbReference>
<gene>
    <name evidence="2" type="ORF">PAC_01049</name>
</gene>
<dbReference type="InterPro" id="IPR000210">
    <property type="entry name" value="BTB/POZ_dom"/>
</dbReference>
<reference evidence="2 3" key="1">
    <citation type="submission" date="2016-03" db="EMBL/GenBank/DDBJ databases">
        <authorList>
            <person name="Ploux O."/>
        </authorList>
    </citation>
    <scope>NUCLEOTIDE SEQUENCE [LARGE SCALE GENOMIC DNA]</scope>
    <source>
        <strain evidence="2 3">UAMH 11012</strain>
    </source>
</reference>
<dbReference type="OrthoDB" id="194443at2759"/>
<dbReference type="Pfam" id="PF00651">
    <property type="entry name" value="BTB"/>
    <property type="match status" value="1"/>
</dbReference>
<evidence type="ECO:0000313" key="2">
    <source>
        <dbReference type="EMBL" id="CZR51174.1"/>
    </source>
</evidence>
<evidence type="ECO:0000313" key="3">
    <source>
        <dbReference type="Proteomes" id="UP000184330"/>
    </source>
</evidence>
<evidence type="ECO:0000259" key="1">
    <source>
        <dbReference type="Pfam" id="PF00651"/>
    </source>
</evidence>
<sequence length="286" mass="32043">MAALQAIAIENATPANDIDVPATTPIATLAPVSTPSSISTMNLITTPATTMSSKLKSPNGDDDPKNSIRRGKFVCNLKSLPEIGSPIVHFIVSDYREARTETVFAYKNVVCDRSPVFHAAFNGGFLETESLQYYVEDTRISVFKQLRDWINYPSHSFRIDGDNPHKTVVLCKLWVLADKFCIPSLQNKALDTLREVQYVRKTTIEVKGIHWIYEYTARGSQFRNFVVAIAATHMSANGVLKHGLGLPMELLVGFAAFLLMDRNGSHMRLRRVKSRQNISMFWSEDT</sequence>
<name>A0A1L7WEJ5_9HELO</name>
<dbReference type="InterPro" id="IPR011333">
    <property type="entry name" value="SKP1/BTB/POZ_sf"/>
</dbReference>
<dbReference type="PANTHER" id="PTHR47843">
    <property type="entry name" value="BTB DOMAIN-CONTAINING PROTEIN-RELATED"/>
    <property type="match status" value="1"/>
</dbReference>
<proteinExistence type="predicted"/>
<dbReference type="Gene3D" id="3.30.710.10">
    <property type="entry name" value="Potassium Channel Kv1.1, Chain A"/>
    <property type="match status" value="1"/>
</dbReference>
<dbReference type="AlphaFoldDB" id="A0A1L7WEJ5"/>
<protein>
    <recommendedName>
        <fullName evidence="1">BTB domain-containing protein</fullName>
    </recommendedName>
</protein>
<dbReference type="SUPFAM" id="SSF54695">
    <property type="entry name" value="POZ domain"/>
    <property type="match status" value="1"/>
</dbReference>
<feature type="domain" description="BTB" evidence="1">
    <location>
        <begin position="100"/>
        <end position="190"/>
    </location>
</feature>
<keyword evidence="3" id="KW-1185">Reference proteome</keyword>